<keyword evidence="3" id="KW-0560">Oxidoreductase</keyword>
<gene>
    <name evidence="4" type="ORF">GOZ90_23140</name>
</gene>
<dbReference type="InterPro" id="IPR002347">
    <property type="entry name" value="SDR_fam"/>
</dbReference>
<dbReference type="PRINTS" id="PR00081">
    <property type="entry name" value="GDHRDH"/>
</dbReference>
<comment type="similarity">
    <text evidence="1">Belongs to the short-chain dehydrogenases/reductases (SDR) family.</text>
</comment>
<dbReference type="InterPro" id="IPR036291">
    <property type="entry name" value="NAD(P)-bd_dom_sf"/>
</dbReference>
<organism evidence="4 5">
    <name type="scientific">Agrobacterium vitis</name>
    <name type="common">Rhizobium vitis</name>
    <dbReference type="NCBI Taxonomy" id="373"/>
    <lineage>
        <taxon>Bacteria</taxon>
        <taxon>Pseudomonadati</taxon>
        <taxon>Pseudomonadota</taxon>
        <taxon>Alphaproteobacteria</taxon>
        <taxon>Hyphomicrobiales</taxon>
        <taxon>Rhizobiaceae</taxon>
        <taxon>Rhizobium/Agrobacterium group</taxon>
        <taxon>Agrobacterium</taxon>
    </lineage>
</organism>
<keyword evidence="2" id="KW-0521">NADP</keyword>
<name>A0A6L6VKG6_AGRVI</name>
<dbReference type="SUPFAM" id="SSF51735">
    <property type="entry name" value="NAD(P)-binding Rossmann-fold domains"/>
    <property type="match status" value="1"/>
</dbReference>
<evidence type="ECO:0000256" key="3">
    <source>
        <dbReference type="ARBA" id="ARBA00023002"/>
    </source>
</evidence>
<dbReference type="PANTHER" id="PTHR43391">
    <property type="entry name" value="RETINOL DEHYDROGENASE-RELATED"/>
    <property type="match status" value="1"/>
</dbReference>
<evidence type="ECO:0000256" key="2">
    <source>
        <dbReference type="ARBA" id="ARBA00022857"/>
    </source>
</evidence>
<evidence type="ECO:0000313" key="5">
    <source>
        <dbReference type="Proteomes" id="UP000477951"/>
    </source>
</evidence>
<reference evidence="4 5" key="1">
    <citation type="submission" date="2019-12" db="EMBL/GenBank/DDBJ databases">
        <title>Whole-genome sequencing of Allorhizobium vitis.</title>
        <authorList>
            <person name="Gan H.M."/>
            <person name="Szegedi E."/>
            <person name="Burr T."/>
            <person name="Savka M.A."/>
        </authorList>
    </citation>
    <scope>NUCLEOTIDE SEQUENCE [LARGE SCALE GENOMIC DNA]</scope>
    <source>
        <strain evidence="4 5">CG516</strain>
    </source>
</reference>
<dbReference type="Proteomes" id="UP000477951">
    <property type="component" value="Unassembled WGS sequence"/>
</dbReference>
<dbReference type="GO" id="GO:0016491">
    <property type="term" value="F:oxidoreductase activity"/>
    <property type="evidence" value="ECO:0007669"/>
    <property type="project" value="UniProtKB-KW"/>
</dbReference>
<dbReference type="Gene3D" id="3.40.50.720">
    <property type="entry name" value="NAD(P)-binding Rossmann-like Domain"/>
    <property type="match status" value="1"/>
</dbReference>
<proteinExistence type="inferred from homology"/>
<dbReference type="EMBL" id="WPHR01000032">
    <property type="protein sequence ID" value="MUZ75571.1"/>
    <property type="molecule type" value="Genomic_DNA"/>
</dbReference>
<accession>A0A6L6VKG6</accession>
<dbReference type="AlphaFoldDB" id="A0A6L6VKG6"/>
<comment type="caution">
    <text evidence="4">The sequence shown here is derived from an EMBL/GenBank/DDBJ whole genome shotgun (WGS) entry which is preliminary data.</text>
</comment>
<evidence type="ECO:0000313" key="4">
    <source>
        <dbReference type="EMBL" id="MUZ75571.1"/>
    </source>
</evidence>
<dbReference type="Pfam" id="PF00106">
    <property type="entry name" value="adh_short"/>
    <property type="match status" value="1"/>
</dbReference>
<evidence type="ECO:0000256" key="1">
    <source>
        <dbReference type="ARBA" id="ARBA00006484"/>
    </source>
</evidence>
<dbReference type="PANTHER" id="PTHR43391:SF14">
    <property type="entry name" value="DEHYDROGENASE_REDUCTASE SDR FAMILY PROTEIN 7-LIKE"/>
    <property type="match status" value="1"/>
</dbReference>
<sequence>MQSSGRRSIMHFSGKVILIVGASSGMGRLLALRLACEGAKVIVTARREPMLIELSEDIRSAGDECLPIAADATDAAAAAEVVKTVIDHYGRIDMIYLNAGGAPALDMRLMSASDVNACMRLNYDVVVNYLFPVLKQMMRQGGGYVAHTNSLAGFLGVPLQGPYSAAKGAAMLLIDTCRIEFARYGIKFTTVYPGFVATEATAADGMPAPLEISADKAVDHILYALRHEKADYLFPFTLRWLIRLAHILPKPLTLWILGKSMPDLPEIGHAQPIST</sequence>
<protein>
    <submittedName>
        <fullName evidence="4">SDR family NAD(P)-dependent oxidoreductase</fullName>
    </submittedName>
</protein>